<dbReference type="Pfam" id="PF21338">
    <property type="entry name" value="Top1B_N_bact"/>
    <property type="match status" value="1"/>
</dbReference>
<sequence>MSLPDHSNARVAKRRQARQLRRVGLIHVSDQDRGIRRVRRGKGFSYVGLSGRPLRDERILERIRKLAIPPAYEDVWICRDANGHLQATGRDARGRKQYRYHPLWRELRDHTKYDRLLDFADALPALRKRVDADLRQQGLGRDKVLASVVRLLETALIRVGNQRYADENRAYGLTTLRGRHVDVHGGRLRFAFRGKSGQPREVVVDDRRLAGIVKRLQDLPGQSLFQYLDDEGKRHTISSSDVNDYLRDATESNFTAKDFRTWAGTLLAAHALAEASCGDSEHARRTAAADVMRAVAKRLGNTAAVCRKCYVHPTVLATLVRTDTQVPLVLQAHRFIDQPCQRLRHTLQPSFGNQFHRRQSSFILLSTDQS</sequence>
<dbReference type="PROSITE" id="PS52038">
    <property type="entry name" value="TOPO_IB_2"/>
    <property type="match status" value="1"/>
</dbReference>
<feature type="domain" description="DNA topoisomerase I catalytic core eukaryotic-type" evidence="1">
    <location>
        <begin position="105"/>
        <end position="317"/>
    </location>
</feature>
<evidence type="ECO:0000259" key="2">
    <source>
        <dbReference type="Pfam" id="PF21338"/>
    </source>
</evidence>
<name>A0ABU2WJV5_9GAMM</name>
<dbReference type="Gene3D" id="1.10.132.120">
    <property type="match status" value="1"/>
</dbReference>
<dbReference type="SUPFAM" id="SSF56349">
    <property type="entry name" value="DNA breaking-rejoining enzymes"/>
    <property type="match status" value="1"/>
</dbReference>
<dbReference type="Pfam" id="PF01028">
    <property type="entry name" value="Topoisom_I"/>
    <property type="match status" value="1"/>
</dbReference>
<dbReference type="RefSeq" id="WP_311365287.1">
    <property type="nucleotide sequence ID" value="NZ_JAVRIC010000015.1"/>
</dbReference>
<dbReference type="Gene3D" id="3.90.15.10">
    <property type="entry name" value="Topoisomerase I, Chain A, domain 3"/>
    <property type="match status" value="1"/>
</dbReference>
<dbReference type="InterPro" id="IPR013500">
    <property type="entry name" value="TopoI_cat_euk"/>
</dbReference>
<feature type="domain" description="DNA topoisomerase IB N-terminal" evidence="2">
    <location>
        <begin position="43"/>
        <end position="91"/>
    </location>
</feature>
<evidence type="ECO:0000259" key="1">
    <source>
        <dbReference type="Pfam" id="PF01028"/>
    </source>
</evidence>
<dbReference type="InterPro" id="IPR014711">
    <property type="entry name" value="TopoI_cat_a-hlx-sub_euk"/>
</dbReference>
<dbReference type="InterPro" id="IPR035447">
    <property type="entry name" value="DNA_topo_I_N_sf"/>
</dbReference>
<comment type="caution">
    <text evidence="3">The sequence shown here is derived from an EMBL/GenBank/DDBJ whole genome shotgun (WGS) entry which is preliminary data.</text>
</comment>
<protein>
    <submittedName>
        <fullName evidence="3">DNA topoisomerase IB</fullName>
    </submittedName>
</protein>
<gene>
    <name evidence="3" type="ORF">RM530_11045</name>
</gene>
<accession>A0ABU2WJV5</accession>
<evidence type="ECO:0000313" key="4">
    <source>
        <dbReference type="Proteomes" id="UP001254608"/>
    </source>
</evidence>
<dbReference type="Gene3D" id="3.30.66.10">
    <property type="entry name" value="DNA topoisomerase I domain"/>
    <property type="match status" value="1"/>
</dbReference>
<dbReference type="SUPFAM" id="SSF55869">
    <property type="entry name" value="DNA topoisomerase I domain"/>
    <property type="match status" value="1"/>
</dbReference>
<keyword evidence="4" id="KW-1185">Reference proteome</keyword>
<dbReference type="EMBL" id="JAVRIC010000015">
    <property type="protein sequence ID" value="MDT0497894.1"/>
    <property type="molecule type" value="Genomic_DNA"/>
</dbReference>
<reference evidence="3 4" key="1">
    <citation type="submission" date="2023-09" db="EMBL/GenBank/DDBJ databases">
        <authorList>
            <person name="Rey-Velasco X."/>
        </authorList>
    </citation>
    <scope>NUCLEOTIDE SEQUENCE [LARGE SCALE GENOMIC DNA]</scope>
    <source>
        <strain evidence="3 4">W345</strain>
    </source>
</reference>
<evidence type="ECO:0000313" key="3">
    <source>
        <dbReference type="EMBL" id="MDT0497894.1"/>
    </source>
</evidence>
<dbReference type="InterPro" id="IPR011010">
    <property type="entry name" value="DNA_brk_join_enz"/>
</dbReference>
<proteinExistence type="predicted"/>
<organism evidence="3 4">
    <name type="scientific">Banduia mediterranea</name>
    <dbReference type="NCBI Taxonomy" id="3075609"/>
    <lineage>
        <taxon>Bacteria</taxon>
        <taxon>Pseudomonadati</taxon>
        <taxon>Pseudomonadota</taxon>
        <taxon>Gammaproteobacteria</taxon>
        <taxon>Nevskiales</taxon>
        <taxon>Algiphilaceae</taxon>
        <taxon>Banduia</taxon>
    </lineage>
</organism>
<dbReference type="Proteomes" id="UP001254608">
    <property type="component" value="Unassembled WGS sequence"/>
</dbReference>
<dbReference type="InterPro" id="IPR049331">
    <property type="entry name" value="Top1B_N_bact"/>
</dbReference>